<feature type="non-terminal residue" evidence="1">
    <location>
        <position position="114"/>
    </location>
</feature>
<evidence type="ECO:0000313" key="1">
    <source>
        <dbReference type="EMBL" id="AEK11944.1"/>
    </source>
</evidence>
<reference evidence="1" key="1">
    <citation type="journal article" date="2011" name="BMC Genet.">
        <title>Interpopulation hybridization results in widespread viability selection across the genome in Tigriopus californicus.</title>
        <authorList>
            <person name="Pritchard V.L."/>
            <person name="Dimond L."/>
            <person name="Harrison J.S."/>
            <person name="Velazquez C.C."/>
            <person name="Zieba J.T."/>
            <person name="Burton R.S."/>
            <person name="Edmands S."/>
        </authorList>
    </citation>
    <scope>NUCLEOTIDE SEQUENCE</scope>
</reference>
<proteinExistence type="predicted"/>
<dbReference type="EMBL" id="JF928258">
    <property type="protein sequence ID" value="AEK11944.1"/>
    <property type="molecule type" value="Genomic_DNA"/>
</dbReference>
<name>G1CW84_TIGCA</name>
<organism evidence="1">
    <name type="scientific">Tigriopus californicus</name>
    <name type="common">Marine copepod</name>
    <dbReference type="NCBI Taxonomy" id="6832"/>
    <lineage>
        <taxon>Eukaryota</taxon>
        <taxon>Metazoa</taxon>
        <taxon>Ecdysozoa</taxon>
        <taxon>Arthropoda</taxon>
        <taxon>Crustacea</taxon>
        <taxon>Multicrustacea</taxon>
        <taxon>Hexanauplia</taxon>
        <taxon>Copepoda</taxon>
        <taxon>Harpacticoida</taxon>
        <taxon>Harpacticidae</taxon>
        <taxon>Tigriopus</taxon>
    </lineage>
</organism>
<accession>G1CW84</accession>
<dbReference type="AlphaFoldDB" id="G1CW84"/>
<protein>
    <submittedName>
        <fullName evidence="1">Uncharacterized protein</fullName>
    </submittedName>
</protein>
<sequence length="114" mass="13161">KDNRAFEGVANTNVTIKTLCDIMTGKTDEAKDTTSKFFHNLDGEFRTLKAKFNRRTDTEGLEDFFKSYLSEKIVEYNVQSSTLQRLASVNQFMLKITGQTCMDHEYKTMIDLLK</sequence>
<feature type="non-terminal residue" evidence="1">
    <location>
        <position position="1"/>
    </location>
</feature>